<dbReference type="PANTHER" id="PTHR44757">
    <property type="entry name" value="DIGUANYLATE CYCLASE DGCP"/>
    <property type="match status" value="1"/>
</dbReference>
<dbReference type="RefSeq" id="WP_145723177.1">
    <property type="nucleotide sequence ID" value="NZ_BSPF01000018.1"/>
</dbReference>
<dbReference type="EMBL" id="VLKT01000089">
    <property type="protein sequence ID" value="TWI18779.1"/>
    <property type="molecule type" value="Genomic_DNA"/>
</dbReference>
<dbReference type="Pfam" id="PF00563">
    <property type="entry name" value="EAL"/>
    <property type="match status" value="1"/>
</dbReference>
<evidence type="ECO:0000259" key="2">
    <source>
        <dbReference type="PROSITE" id="PS50883"/>
    </source>
</evidence>
<organism evidence="4 5">
    <name type="scientific">Mesorhizobium tianshanense</name>
    <dbReference type="NCBI Taxonomy" id="39844"/>
    <lineage>
        <taxon>Bacteria</taxon>
        <taxon>Pseudomonadati</taxon>
        <taxon>Pseudomonadota</taxon>
        <taxon>Alphaproteobacteria</taxon>
        <taxon>Hyphomicrobiales</taxon>
        <taxon>Phyllobacteriaceae</taxon>
        <taxon>Mesorhizobium</taxon>
    </lineage>
</organism>
<feature type="domain" description="GGDEF" evidence="3">
    <location>
        <begin position="245"/>
        <end position="378"/>
    </location>
</feature>
<dbReference type="Gene3D" id="3.30.70.270">
    <property type="match status" value="1"/>
</dbReference>
<dbReference type="CDD" id="cd01949">
    <property type="entry name" value="GGDEF"/>
    <property type="match status" value="1"/>
</dbReference>
<dbReference type="InterPro" id="IPR029787">
    <property type="entry name" value="Nucleotide_cyclase"/>
</dbReference>
<sequence>MVRFGSRGWRVPLTYGTAIAAAVACSAVLITVLFLSLSKIESSLPRFGFFAVREFHIAIRDVTHLRDMTSLAQAAPGSADSLEQLSAANDLVYIRFKRIDGTGTTSEIPAYASIVPRVADAVTRLDAMIAAGLPLDEKSLKEMGLELEHLVERMNDEYYKYGDEINEDLYSTEKSLNRFNYQIAFALAVLSLLAIGTAVLLIGRRETIKKLEFLAWRDATTELKNRAWMSANRDVMLDRARLAGKQLRLFLIDLDHFKSVNDTFGHHIGDLLLKAVAEVLQSVERPDEVVAVRLGGDEFAIMAIGDRHAAADALGDRLRQQLNRFAELEGHHVRMGASIGMACFPEHGSDISTLLRNADSALYVAKAEGRSGFVTFSPAILNQFDMQLGEEAGIKRALNCDEFFLVWQPQFELATGRMTGAEALVRWRDPAAAAIRLPVSFIPTAERSDLILEIDKVVLSKACLQAARWMPVSADDFVCSVNLSGKSLQNDAYFAHLLLVLQQTGLPPSRLQLEITEGVFIQNSRNALNALAEIRNIGVGLALDDFGSGYSSFGYLADFNLDQLKIDRSFLSGLESSKKKQNIVRGIIALANSLGLTVVAEGVENETQLDFLIAERCHSAQGFFMSQPIEENLLTKHLIARQGRMKDADKFRLSLSA</sequence>
<accession>A0A562MFV3</accession>
<dbReference type="SUPFAM" id="SSF55073">
    <property type="entry name" value="Nucleotide cyclase"/>
    <property type="match status" value="1"/>
</dbReference>
<name>A0A562MFV3_9HYPH</name>
<keyword evidence="1" id="KW-1133">Transmembrane helix</keyword>
<dbReference type="SMART" id="SM00052">
    <property type="entry name" value="EAL"/>
    <property type="match status" value="1"/>
</dbReference>
<feature type="transmembrane region" description="Helical" evidence="1">
    <location>
        <begin position="183"/>
        <end position="203"/>
    </location>
</feature>
<dbReference type="SUPFAM" id="SSF141868">
    <property type="entry name" value="EAL domain-like"/>
    <property type="match status" value="1"/>
</dbReference>
<dbReference type="InterPro" id="IPR001633">
    <property type="entry name" value="EAL_dom"/>
</dbReference>
<dbReference type="InterPro" id="IPR052155">
    <property type="entry name" value="Biofilm_reg_signaling"/>
</dbReference>
<dbReference type="OrthoDB" id="9814202at2"/>
<gene>
    <name evidence="4" type="ORF">IQ26_07247</name>
</gene>
<dbReference type="Pfam" id="PF00990">
    <property type="entry name" value="GGDEF"/>
    <property type="match status" value="1"/>
</dbReference>
<dbReference type="AlphaFoldDB" id="A0A562MFV3"/>
<dbReference type="Proteomes" id="UP000317122">
    <property type="component" value="Unassembled WGS sequence"/>
</dbReference>
<evidence type="ECO:0000313" key="4">
    <source>
        <dbReference type="EMBL" id="TWI18779.1"/>
    </source>
</evidence>
<proteinExistence type="predicted"/>
<dbReference type="Gene3D" id="3.20.20.450">
    <property type="entry name" value="EAL domain"/>
    <property type="match status" value="1"/>
</dbReference>
<dbReference type="SMART" id="SM00267">
    <property type="entry name" value="GGDEF"/>
    <property type="match status" value="1"/>
</dbReference>
<dbReference type="InterPro" id="IPR000160">
    <property type="entry name" value="GGDEF_dom"/>
</dbReference>
<evidence type="ECO:0000313" key="5">
    <source>
        <dbReference type="Proteomes" id="UP000317122"/>
    </source>
</evidence>
<dbReference type="PANTHER" id="PTHR44757:SF2">
    <property type="entry name" value="BIOFILM ARCHITECTURE MAINTENANCE PROTEIN MBAA"/>
    <property type="match status" value="1"/>
</dbReference>
<keyword evidence="5" id="KW-1185">Reference proteome</keyword>
<dbReference type="PROSITE" id="PS50883">
    <property type="entry name" value="EAL"/>
    <property type="match status" value="1"/>
</dbReference>
<reference evidence="4 5" key="1">
    <citation type="journal article" date="2015" name="Stand. Genomic Sci.">
        <title>Genomic Encyclopedia of Bacterial and Archaeal Type Strains, Phase III: the genomes of soil and plant-associated and newly described type strains.</title>
        <authorList>
            <person name="Whitman W.B."/>
            <person name="Woyke T."/>
            <person name="Klenk H.P."/>
            <person name="Zhou Y."/>
            <person name="Lilburn T.G."/>
            <person name="Beck B.J."/>
            <person name="De Vos P."/>
            <person name="Vandamme P."/>
            <person name="Eisen J.A."/>
            <person name="Garrity G."/>
            <person name="Hugenholtz P."/>
            <person name="Kyrpides N.C."/>
        </authorList>
    </citation>
    <scope>NUCLEOTIDE SEQUENCE [LARGE SCALE GENOMIC DNA]</scope>
    <source>
        <strain evidence="4 5">CGMCC 1.2546</strain>
    </source>
</reference>
<protein>
    <submittedName>
        <fullName evidence="4">Diguanylate cyclase (GGDEF)-like protein</fullName>
    </submittedName>
</protein>
<evidence type="ECO:0000259" key="3">
    <source>
        <dbReference type="PROSITE" id="PS50887"/>
    </source>
</evidence>
<dbReference type="PROSITE" id="PS51257">
    <property type="entry name" value="PROKAR_LIPOPROTEIN"/>
    <property type="match status" value="1"/>
</dbReference>
<keyword evidence="1" id="KW-0812">Transmembrane</keyword>
<dbReference type="InterPro" id="IPR035919">
    <property type="entry name" value="EAL_sf"/>
</dbReference>
<dbReference type="PROSITE" id="PS50887">
    <property type="entry name" value="GGDEF"/>
    <property type="match status" value="1"/>
</dbReference>
<keyword evidence="1" id="KW-0472">Membrane</keyword>
<dbReference type="CDD" id="cd01948">
    <property type="entry name" value="EAL"/>
    <property type="match status" value="1"/>
</dbReference>
<evidence type="ECO:0000256" key="1">
    <source>
        <dbReference type="SAM" id="Phobius"/>
    </source>
</evidence>
<feature type="domain" description="EAL" evidence="2">
    <location>
        <begin position="387"/>
        <end position="642"/>
    </location>
</feature>
<dbReference type="NCBIfam" id="TIGR00254">
    <property type="entry name" value="GGDEF"/>
    <property type="match status" value="1"/>
</dbReference>
<feature type="transmembrane region" description="Helical" evidence="1">
    <location>
        <begin position="12"/>
        <end position="37"/>
    </location>
</feature>
<dbReference type="InterPro" id="IPR043128">
    <property type="entry name" value="Rev_trsase/Diguanyl_cyclase"/>
</dbReference>
<comment type="caution">
    <text evidence="4">The sequence shown here is derived from an EMBL/GenBank/DDBJ whole genome shotgun (WGS) entry which is preliminary data.</text>
</comment>